<evidence type="ECO:0000313" key="2">
    <source>
        <dbReference type="Proteomes" id="UP000291422"/>
    </source>
</evidence>
<dbReference type="Proteomes" id="UP000291422">
    <property type="component" value="Unassembled WGS sequence"/>
</dbReference>
<accession>A0A4Q4NLM5</accession>
<protein>
    <submittedName>
        <fullName evidence="1">Uncharacterized protein</fullName>
    </submittedName>
</protein>
<dbReference type="EMBL" id="PDXD01000009">
    <property type="protein sequence ID" value="RYN77580.1"/>
    <property type="molecule type" value="Genomic_DNA"/>
</dbReference>
<name>A0A4Q4NLM5_ALTAL</name>
<reference evidence="2" key="1">
    <citation type="journal article" date="2019" name="bioRxiv">
        <title>Genomics, evolutionary history and diagnostics of the Alternaria alternata species group including apple and Asian pear pathotypes.</title>
        <authorList>
            <person name="Armitage A.D."/>
            <person name="Cockerton H.M."/>
            <person name="Sreenivasaprasad S."/>
            <person name="Woodhall J.W."/>
            <person name="Lane C.R."/>
            <person name="Harrison R.J."/>
            <person name="Clarkson J.P."/>
        </authorList>
    </citation>
    <scope>NUCLEOTIDE SEQUENCE [LARGE SCALE GENOMIC DNA]</scope>
    <source>
        <strain evidence="2">FERA 1177</strain>
    </source>
</reference>
<comment type="caution">
    <text evidence="1">The sequence shown here is derived from an EMBL/GenBank/DDBJ whole genome shotgun (WGS) entry which is preliminary data.</text>
</comment>
<evidence type="ECO:0000313" key="1">
    <source>
        <dbReference type="EMBL" id="RYN77580.1"/>
    </source>
</evidence>
<organism evidence="1 2">
    <name type="scientific">Alternaria alternata</name>
    <name type="common">Alternaria rot fungus</name>
    <name type="synonym">Torula alternata</name>
    <dbReference type="NCBI Taxonomy" id="5599"/>
    <lineage>
        <taxon>Eukaryota</taxon>
        <taxon>Fungi</taxon>
        <taxon>Dikarya</taxon>
        <taxon>Ascomycota</taxon>
        <taxon>Pezizomycotina</taxon>
        <taxon>Dothideomycetes</taxon>
        <taxon>Pleosporomycetidae</taxon>
        <taxon>Pleosporales</taxon>
        <taxon>Pleosporineae</taxon>
        <taxon>Pleosporaceae</taxon>
        <taxon>Alternaria</taxon>
        <taxon>Alternaria sect. Alternaria</taxon>
        <taxon>Alternaria alternata complex</taxon>
    </lineage>
</organism>
<proteinExistence type="predicted"/>
<sequence length="111" mass="12654">MCPLNSANIRAYHRPHRAYRRTPVTRRTRALPTGQFRPVEASKPESTISPLREVKKWALQKALDALLLGGVALTGWSFWGKAFDWVSRKAAPFEGWLPQPHSGERDPFFDP</sequence>
<gene>
    <name evidence="1" type="ORF">AA0117_g5103</name>
</gene>
<dbReference type="AlphaFoldDB" id="A0A4Q4NLM5"/>